<evidence type="ECO:0008006" key="3">
    <source>
        <dbReference type="Google" id="ProtNLM"/>
    </source>
</evidence>
<organism evidence="1 2">
    <name type="scientific">Escallonia herrerae</name>
    <dbReference type="NCBI Taxonomy" id="1293975"/>
    <lineage>
        <taxon>Eukaryota</taxon>
        <taxon>Viridiplantae</taxon>
        <taxon>Streptophyta</taxon>
        <taxon>Embryophyta</taxon>
        <taxon>Tracheophyta</taxon>
        <taxon>Spermatophyta</taxon>
        <taxon>Magnoliopsida</taxon>
        <taxon>eudicotyledons</taxon>
        <taxon>Gunneridae</taxon>
        <taxon>Pentapetalae</taxon>
        <taxon>asterids</taxon>
        <taxon>campanulids</taxon>
        <taxon>Escalloniales</taxon>
        <taxon>Escalloniaceae</taxon>
        <taxon>Escallonia</taxon>
    </lineage>
</organism>
<evidence type="ECO:0000313" key="2">
    <source>
        <dbReference type="Proteomes" id="UP001188597"/>
    </source>
</evidence>
<dbReference type="InterPro" id="IPR003772">
    <property type="entry name" value="YceD"/>
</dbReference>
<gene>
    <name evidence="1" type="ORF">RJ639_044951</name>
</gene>
<dbReference type="PANTHER" id="PTHR37734">
    <property type="entry name" value="LARGE RIBOSOMAL RNA SUBUNIT ACCUMULATION PROTEIN YCED HOMOLOG 2, CHLOROPLASTIC"/>
    <property type="match status" value="1"/>
</dbReference>
<name>A0AA89B7F7_9ASTE</name>
<evidence type="ECO:0000313" key="1">
    <source>
        <dbReference type="EMBL" id="KAK3023566.1"/>
    </source>
</evidence>
<reference evidence="1" key="1">
    <citation type="submission" date="2022-12" db="EMBL/GenBank/DDBJ databases">
        <title>Draft genome assemblies for two species of Escallonia (Escalloniales).</title>
        <authorList>
            <person name="Chanderbali A."/>
            <person name="Dervinis C."/>
            <person name="Anghel I."/>
            <person name="Soltis D."/>
            <person name="Soltis P."/>
            <person name="Zapata F."/>
        </authorList>
    </citation>
    <scope>NUCLEOTIDE SEQUENCE</scope>
    <source>
        <strain evidence="1">UCBG64.0493</strain>
        <tissue evidence="1">Leaf</tissue>
    </source>
</reference>
<dbReference type="AlphaFoldDB" id="A0AA89B7F7"/>
<dbReference type="EMBL" id="JAVXUP010000647">
    <property type="protein sequence ID" value="KAK3023566.1"/>
    <property type="molecule type" value="Genomic_DNA"/>
</dbReference>
<sequence length="237" mass="26481">MAEAGYGIPVRNVTPLPIPYPATEAKSTSFQHRPSIIRATSSKRNEFSPITRKSHRSPRRLVKISTAEGRWLGKWDTDYTLSLRDLQLEDLADDGNHRAQVFISLSIEKQAGLGLSVDGRIVTSFTTKCSNCSSLYCREINTNFNVWVLPSSNKNSGSTQLPEFGGDDPSVIYVKPGYEADLDSLIQDTIRLTASVNETCSDSCEKAEPRLHRIGEQNTASIDRRWSSLLKLRRKYG</sequence>
<protein>
    <recommendedName>
        <fullName evidence="3">Large ribosomal RNA subunit accumulation protein YceD</fullName>
    </recommendedName>
</protein>
<dbReference type="Proteomes" id="UP001188597">
    <property type="component" value="Unassembled WGS sequence"/>
</dbReference>
<dbReference type="PANTHER" id="PTHR37734:SF1">
    <property type="entry name" value="LARGE RIBOSOMAL RNA SUBUNIT ACCUMULATION PROTEIN YCED HOMOLOG 2, CHLOROPLASTIC"/>
    <property type="match status" value="1"/>
</dbReference>
<keyword evidence="2" id="KW-1185">Reference proteome</keyword>
<accession>A0AA89B7F7</accession>
<proteinExistence type="predicted"/>
<dbReference type="InterPro" id="IPR044985">
    <property type="entry name" value="YceD_plant"/>
</dbReference>
<dbReference type="Pfam" id="PF02620">
    <property type="entry name" value="YceD"/>
    <property type="match status" value="1"/>
</dbReference>
<comment type="caution">
    <text evidence="1">The sequence shown here is derived from an EMBL/GenBank/DDBJ whole genome shotgun (WGS) entry which is preliminary data.</text>
</comment>